<evidence type="ECO:0000313" key="7">
    <source>
        <dbReference type="Proteomes" id="UP000294723"/>
    </source>
</evidence>
<sequence length="340" mass="37577">MCRRSYGELQYFLHHPLLTTAHQWDAEDIENGETSRHHARVDTKLTVPAHAASLTLPDLLGLLELACSDDPRNRVSTWIGRPQPHPEDRVFGGLLLAQSLVAAGRTADPEQRVVSLQADFVAGVPTGGELRWEVERVSEAPSLCTRRSRLVDDAGNELFCAVSRWARVREDQPSYSAARPVEAPNPEGLPDLADRFADDERIPPWWRMARPVHFRHVEDPPYLAATGEGDRRTTFLRAAGSLPEEHVLRAALAAYVTDMSVLEPAFVALRAARHAPGARILSLTHALTFHAQPDLGEWHQFDCRVESVANGRAHGVGELFDPSGRHVATAAQVGLLKVVR</sequence>
<reference evidence="6 7" key="1">
    <citation type="submission" date="2019-03" db="EMBL/GenBank/DDBJ databases">
        <title>Draft genome sequences of novel Actinobacteria.</title>
        <authorList>
            <person name="Sahin N."/>
            <person name="Ay H."/>
            <person name="Saygin H."/>
        </authorList>
    </citation>
    <scope>NUCLEOTIDE SEQUENCE [LARGE SCALE GENOMIC DNA]</scope>
    <source>
        <strain evidence="6 7">5K548</strain>
    </source>
</reference>
<dbReference type="GO" id="GO:0006637">
    <property type="term" value="P:acyl-CoA metabolic process"/>
    <property type="evidence" value="ECO:0007669"/>
    <property type="project" value="InterPro"/>
</dbReference>
<dbReference type="InterPro" id="IPR042171">
    <property type="entry name" value="Acyl-CoA_hotdog"/>
</dbReference>
<protein>
    <recommendedName>
        <fullName evidence="8">Acyl-CoA thioesterase-2</fullName>
    </recommendedName>
</protein>
<evidence type="ECO:0000256" key="1">
    <source>
        <dbReference type="ARBA" id="ARBA00006538"/>
    </source>
</evidence>
<evidence type="ECO:0000256" key="2">
    <source>
        <dbReference type="ARBA" id="ARBA00022801"/>
    </source>
</evidence>
<comment type="caution">
    <text evidence="6">The sequence shown here is derived from an EMBL/GenBank/DDBJ whole genome shotgun (WGS) entry which is preliminary data.</text>
</comment>
<dbReference type="GO" id="GO:0009062">
    <property type="term" value="P:fatty acid catabolic process"/>
    <property type="evidence" value="ECO:0007669"/>
    <property type="project" value="TreeGrafter"/>
</dbReference>
<dbReference type="EMBL" id="SMLA01000043">
    <property type="protein sequence ID" value="TDD84570.1"/>
    <property type="molecule type" value="Genomic_DNA"/>
</dbReference>
<dbReference type="GO" id="GO:0047617">
    <property type="term" value="F:fatty acyl-CoA hydrolase activity"/>
    <property type="evidence" value="ECO:0007669"/>
    <property type="project" value="InterPro"/>
</dbReference>
<evidence type="ECO:0000313" key="6">
    <source>
        <dbReference type="EMBL" id="TDD84570.1"/>
    </source>
</evidence>
<keyword evidence="2" id="KW-0378">Hydrolase</keyword>
<feature type="region of interest" description="Disordered" evidence="3">
    <location>
        <begin position="173"/>
        <end position="194"/>
    </location>
</feature>
<feature type="domain" description="Acyl-CoA thioesterase-like N-terminal HotDog" evidence="4">
    <location>
        <begin position="82"/>
        <end position="159"/>
    </location>
</feature>
<accession>A0A4R5BI27</accession>
<comment type="similarity">
    <text evidence="1">Belongs to the C/M/P thioester hydrolase family.</text>
</comment>
<feature type="domain" description="Acyl-CoA thioesterase-like C-terminal" evidence="5">
    <location>
        <begin position="187"/>
        <end position="335"/>
    </location>
</feature>
<proteinExistence type="inferred from homology"/>
<dbReference type="Gene3D" id="2.40.160.210">
    <property type="entry name" value="Acyl-CoA thioesterase, double hotdog domain"/>
    <property type="match status" value="1"/>
</dbReference>
<gene>
    <name evidence="6" type="ORF">E1202_23085</name>
</gene>
<dbReference type="Pfam" id="PF20789">
    <property type="entry name" value="4HBT_3C"/>
    <property type="match status" value="1"/>
</dbReference>
<name>A0A4R5BI27_9PSEU</name>
<dbReference type="SUPFAM" id="SSF54637">
    <property type="entry name" value="Thioesterase/thiol ester dehydrase-isomerase"/>
    <property type="match status" value="2"/>
</dbReference>
<dbReference type="Proteomes" id="UP000294723">
    <property type="component" value="Unassembled WGS sequence"/>
</dbReference>
<evidence type="ECO:0008006" key="8">
    <source>
        <dbReference type="Google" id="ProtNLM"/>
    </source>
</evidence>
<dbReference type="InterPro" id="IPR029069">
    <property type="entry name" value="HotDog_dom_sf"/>
</dbReference>
<dbReference type="CDD" id="cd03444">
    <property type="entry name" value="Thioesterase_II_repeat1"/>
    <property type="match status" value="1"/>
</dbReference>
<dbReference type="InterPro" id="IPR049449">
    <property type="entry name" value="TesB_ACOT8-like_N"/>
</dbReference>
<dbReference type="InterPro" id="IPR003703">
    <property type="entry name" value="Acyl_CoA_thio"/>
</dbReference>
<evidence type="ECO:0000259" key="5">
    <source>
        <dbReference type="Pfam" id="PF20789"/>
    </source>
</evidence>
<keyword evidence="7" id="KW-1185">Reference proteome</keyword>
<organism evidence="6 7">
    <name type="scientific">Saccharopolyspora karakumensis</name>
    <dbReference type="NCBI Taxonomy" id="2530386"/>
    <lineage>
        <taxon>Bacteria</taxon>
        <taxon>Bacillati</taxon>
        <taxon>Actinomycetota</taxon>
        <taxon>Actinomycetes</taxon>
        <taxon>Pseudonocardiales</taxon>
        <taxon>Pseudonocardiaceae</taxon>
        <taxon>Saccharopolyspora</taxon>
    </lineage>
</organism>
<dbReference type="InterPro" id="IPR049450">
    <property type="entry name" value="ACOT8-like_C"/>
</dbReference>
<evidence type="ECO:0000256" key="3">
    <source>
        <dbReference type="SAM" id="MobiDB-lite"/>
    </source>
</evidence>
<dbReference type="PANTHER" id="PTHR11066:SF34">
    <property type="entry name" value="ACYL-COENZYME A THIOESTERASE 8"/>
    <property type="match status" value="1"/>
</dbReference>
<dbReference type="Pfam" id="PF13622">
    <property type="entry name" value="4HBT_3"/>
    <property type="match status" value="1"/>
</dbReference>
<evidence type="ECO:0000259" key="4">
    <source>
        <dbReference type="Pfam" id="PF13622"/>
    </source>
</evidence>
<dbReference type="AlphaFoldDB" id="A0A4R5BI27"/>
<dbReference type="PANTHER" id="PTHR11066">
    <property type="entry name" value="ACYL-COA THIOESTERASE"/>
    <property type="match status" value="1"/>
</dbReference>